<dbReference type="GO" id="GO:0016301">
    <property type="term" value="F:kinase activity"/>
    <property type="evidence" value="ECO:0007669"/>
    <property type="project" value="UniProtKB-KW"/>
</dbReference>
<keyword evidence="1" id="KW-0418">Kinase</keyword>
<gene>
    <name evidence="1" type="ORF">JL102_07595</name>
</gene>
<dbReference type="AlphaFoldDB" id="A0A937F6M4"/>
<keyword evidence="1" id="KW-0808">Transferase</keyword>
<name>A0A937F6M4_9BACT</name>
<dbReference type="EMBL" id="JAESIY010000003">
    <property type="protein sequence ID" value="MBL3655987.1"/>
    <property type="molecule type" value="Genomic_DNA"/>
</dbReference>
<dbReference type="Gene3D" id="1.10.720.160">
    <property type="match status" value="1"/>
</dbReference>
<sequence length="284" mass="31955">MILIGISGSTKCDWQIIENESLILKHSTSGINPFFHSEEEIAETIRNIPQVSIDAQKIEVVYIYSAGCGSKSRQTVVKRALSYALPKAHHYVNHDIVASALATYEGVPSIACILGTGSNACYFDGDIVRQETPALDYILGDEGGGSYFGKKLLNAYLYKKLPKHLSTAFEATYKVTKNDILESVYMQPYANVYLASYMKFIEEHKSDEYVINMLNKGFSLFMDLYVTSFTKHKELKTHFTGAISYIFKDILSEVAISKEISIGKIIKEPIDDLVSYHINKHYQK</sequence>
<organism evidence="1 2">
    <name type="scientific">Fulvivirga sediminis</name>
    <dbReference type="NCBI Taxonomy" id="2803949"/>
    <lineage>
        <taxon>Bacteria</taxon>
        <taxon>Pseudomonadati</taxon>
        <taxon>Bacteroidota</taxon>
        <taxon>Cytophagia</taxon>
        <taxon>Cytophagales</taxon>
        <taxon>Fulvivirgaceae</taxon>
        <taxon>Fulvivirga</taxon>
    </lineage>
</organism>
<dbReference type="CDD" id="cd24079">
    <property type="entry name" value="ASKHA_NBD_PG1100-like"/>
    <property type="match status" value="1"/>
</dbReference>
<accession>A0A937F6M4</accession>
<keyword evidence="2" id="KW-1185">Reference proteome</keyword>
<dbReference type="InterPro" id="IPR043129">
    <property type="entry name" value="ATPase_NBD"/>
</dbReference>
<dbReference type="Proteomes" id="UP000659388">
    <property type="component" value="Unassembled WGS sequence"/>
</dbReference>
<comment type="caution">
    <text evidence="1">The sequence shown here is derived from an EMBL/GenBank/DDBJ whole genome shotgun (WGS) entry which is preliminary data.</text>
</comment>
<dbReference type="InterPro" id="IPR052519">
    <property type="entry name" value="Euk-type_GlcNAc_Kinase"/>
</dbReference>
<dbReference type="PANTHER" id="PTHR43190:SF3">
    <property type="entry name" value="N-ACETYL-D-GLUCOSAMINE KINASE"/>
    <property type="match status" value="1"/>
</dbReference>
<proteinExistence type="predicted"/>
<protein>
    <submittedName>
        <fullName evidence="1">N-acetylglucosamine kinase</fullName>
    </submittedName>
</protein>
<dbReference type="SUPFAM" id="SSF53067">
    <property type="entry name" value="Actin-like ATPase domain"/>
    <property type="match status" value="2"/>
</dbReference>
<evidence type="ECO:0000313" key="1">
    <source>
        <dbReference type="EMBL" id="MBL3655987.1"/>
    </source>
</evidence>
<evidence type="ECO:0000313" key="2">
    <source>
        <dbReference type="Proteomes" id="UP000659388"/>
    </source>
</evidence>
<dbReference type="PANTHER" id="PTHR43190">
    <property type="entry name" value="N-ACETYL-D-GLUCOSAMINE KINASE"/>
    <property type="match status" value="1"/>
</dbReference>
<dbReference type="Gene3D" id="3.30.420.40">
    <property type="match status" value="2"/>
</dbReference>
<reference evidence="1" key="1">
    <citation type="submission" date="2021-01" db="EMBL/GenBank/DDBJ databases">
        <title>Fulvivirga kasyanovii gen. nov., sp nov., a novel member of the phylum Bacteroidetes isolated from seawater in a mussel farm.</title>
        <authorList>
            <person name="Zhao L.-H."/>
            <person name="Wang Z.-J."/>
        </authorList>
    </citation>
    <scope>NUCLEOTIDE SEQUENCE</scope>
    <source>
        <strain evidence="1">2943</strain>
    </source>
</reference>
<dbReference type="RefSeq" id="WP_202243674.1">
    <property type="nucleotide sequence ID" value="NZ_JAESIY010000003.1"/>
</dbReference>